<organism evidence="2 3">
    <name type="scientific">Croceicoccus mobilis</name>
    <dbReference type="NCBI Taxonomy" id="1703339"/>
    <lineage>
        <taxon>Bacteria</taxon>
        <taxon>Pseudomonadati</taxon>
        <taxon>Pseudomonadota</taxon>
        <taxon>Alphaproteobacteria</taxon>
        <taxon>Sphingomonadales</taxon>
        <taxon>Erythrobacteraceae</taxon>
        <taxon>Croceicoccus</taxon>
    </lineage>
</organism>
<gene>
    <name evidence="2" type="ORF">GCM10010990_16230</name>
</gene>
<reference evidence="2" key="2">
    <citation type="submission" date="2020-09" db="EMBL/GenBank/DDBJ databases">
        <authorList>
            <person name="Sun Q."/>
            <person name="Zhou Y."/>
        </authorList>
    </citation>
    <scope>NUCLEOTIDE SEQUENCE</scope>
    <source>
        <strain evidence="2">CGMCC 1.15360</strain>
    </source>
</reference>
<evidence type="ECO:0000313" key="3">
    <source>
        <dbReference type="Proteomes" id="UP000612349"/>
    </source>
</evidence>
<reference evidence="2" key="1">
    <citation type="journal article" date="2014" name="Int. J. Syst. Evol. Microbiol.">
        <title>Complete genome sequence of Corynebacterium casei LMG S-19264T (=DSM 44701T), isolated from a smear-ripened cheese.</title>
        <authorList>
            <consortium name="US DOE Joint Genome Institute (JGI-PGF)"/>
            <person name="Walter F."/>
            <person name="Albersmeier A."/>
            <person name="Kalinowski J."/>
            <person name="Ruckert C."/>
        </authorList>
    </citation>
    <scope>NUCLEOTIDE SEQUENCE</scope>
    <source>
        <strain evidence="2">CGMCC 1.15360</strain>
    </source>
</reference>
<dbReference type="Proteomes" id="UP000612349">
    <property type="component" value="Unassembled WGS sequence"/>
</dbReference>
<dbReference type="InterPro" id="IPR012441">
    <property type="entry name" value="DUF1643"/>
</dbReference>
<proteinExistence type="predicted"/>
<comment type="caution">
    <text evidence="2">The sequence shown here is derived from an EMBL/GenBank/DDBJ whole genome shotgun (WGS) entry which is preliminary data.</text>
</comment>
<name>A0A916YYK6_9SPHN</name>
<sequence length="208" mass="22777">MNAALAIERIARWATAAKLDFRHDRAGGHGAVFSRCGRYRYLLWRDAGPGCELLGIAMLNPSKADHLHNDPTIARCHSRALEEGASLLVWNLFALRETDPLKLKKRRGPVGGRNDEATRLALEIAPRTIAAWGVHGAHRGRADQVARLAQESGYALMCLGVTKEGHPRHPLYLKKGTPMQGWPLQPISEPPSDTSTVPVALAAMSESR</sequence>
<feature type="region of interest" description="Disordered" evidence="1">
    <location>
        <begin position="188"/>
        <end position="208"/>
    </location>
</feature>
<dbReference type="Pfam" id="PF07799">
    <property type="entry name" value="DUF1643"/>
    <property type="match status" value="1"/>
</dbReference>
<dbReference type="AlphaFoldDB" id="A0A916YYK6"/>
<dbReference type="RefSeq" id="WP_066771134.1">
    <property type="nucleotide sequence ID" value="NZ_BMIP01000003.1"/>
</dbReference>
<dbReference type="EMBL" id="BMIP01000003">
    <property type="protein sequence ID" value="GGD67506.1"/>
    <property type="molecule type" value="Genomic_DNA"/>
</dbReference>
<evidence type="ECO:0000313" key="2">
    <source>
        <dbReference type="EMBL" id="GGD67506.1"/>
    </source>
</evidence>
<evidence type="ECO:0000256" key="1">
    <source>
        <dbReference type="SAM" id="MobiDB-lite"/>
    </source>
</evidence>
<keyword evidence="3" id="KW-1185">Reference proteome</keyword>
<evidence type="ECO:0008006" key="4">
    <source>
        <dbReference type="Google" id="ProtNLM"/>
    </source>
</evidence>
<dbReference type="OrthoDB" id="9807577at2"/>
<protein>
    <recommendedName>
        <fullName evidence="4">DUF1643 domain-containing protein</fullName>
    </recommendedName>
</protein>
<accession>A0A916YYK6</accession>